<dbReference type="Proteomes" id="UP001420932">
    <property type="component" value="Unassembled WGS sequence"/>
</dbReference>
<dbReference type="SUPFAM" id="SSF54495">
    <property type="entry name" value="UBC-like"/>
    <property type="match status" value="1"/>
</dbReference>
<dbReference type="Pfam" id="PF00179">
    <property type="entry name" value="UQ_con"/>
    <property type="match status" value="1"/>
</dbReference>
<evidence type="ECO:0000256" key="7">
    <source>
        <dbReference type="SAM" id="MobiDB-lite"/>
    </source>
</evidence>
<feature type="active site" description="Glycyl thioester intermediate" evidence="6">
    <location>
        <position position="99"/>
    </location>
</feature>
<evidence type="ECO:0000256" key="1">
    <source>
        <dbReference type="ARBA" id="ARBA00012486"/>
    </source>
</evidence>
<protein>
    <recommendedName>
        <fullName evidence="1">E2 ubiquitin-conjugating enzyme</fullName>
        <ecNumber evidence="1">2.3.2.23</ecNumber>
    </recommendedName>
</protein>
<evidence type="ECO:0000256" key="6">
    <source>
        <dbReference type="PROSITE-ProRule" id="PRU10133"/>
    </source>
</evidence>
<evidence type="ECO:0000256" key="4">
    <source>
        <dbReference type="ARBA" id="ARBA00022786"/>
    </source>
</evidence>
<reference evidence="9 10" key="1">
    <citation type="submission" date="2024-01" db="EMBL/GenBank/DDBJ databases">
        <title>Genome assemblies of Stephania.</title>
        <authorList>
            <person name="Yang L."/>
        </authorList>
    </citation>
    <scope>NUCLEOTIDE SEQUENCE [LARGE SCALE GENOMIC DNA]</scope>
    <source>
        <strain evidence="9">YNDBR</strain>
        <tissue evidence="9">Leaf</tissue>
    </source>
</reference>
<dbReference type="PANTHER" id="PTHR24068">
    <property type="entry name" value="UBIQUITIN-CONJUGATING ENZYME E2"/>
    <property type="match status" value="1"/>
</dbReference>
<dbReference type="PROSITE" id="PS50127">
    <property type="entry name" value="UBC_2"/>
    <property type="match status" value="1"/>
</dbReference>
<feature type="compositionally biased region" description="Polar residues" evidence="7">
    <location>
        <begin position="438"/>
        <end position="453"/>
    </location>
</feature>
<keyword evidence="4" id="KW-0833">Ubl conjugation pathway</keyword>
<keyword evidence="10" id="KW-1185">Reference proteome</keyword>
<organism evidence="9 10">
    <name type="scientific">Stephania yunnanensis</name>
    <dbReference type="NCBI Taxonomy" id="152371"/>
    <lineage>
        <taxon>Eukaryota</taxon>
        <taxon>Viridiplantae</taxon>
        <taxon>Streptophyta</taxon>
        <taxon>Embryophyta</taxon>
        <taxon>Tracheophyta</taxon>
        <taxon>Spermatophyta</taxon>
        <taxon>Magnoliopsida</taxon>
        <taxon>Ranunculales</taxon>
        <taxon>Menispermaceae</taxon>
        <taxon>Menispermoideae</taxon>
        <taxon>Cissampelideae</taxon>
        <taxon>Stephania</taxon>
    </lineage>
</organism>
<feature type="region of interest" description="Disordered" evidence="7">
    <location>
        <begin position="362"/>
        <end position="491"/>
    </location>
</feature>
<sequence length="589" mass="64412">MAQAARLGLRLQKELKLLLSDPPHGVSLPAISPDAAATSSSSSLSTIDAQIEGPEGTVYAKGVFGIRIQIPERYPFQPPNVTFTTPIYHPNIDNGGRICLDILNLPPKGAWQPSINISTILTSIGLLLSEPNPDDGLMREASREYKYDRQTFDQKARSMTEKYATGSSSIFCGGSMESDRLDSDTREVVDGHSIISDRKESKVSRKLSLEAAGLSQQKNGDGDQNMAQPCKLSLSHSKNLSIMSSRSSQLVGNHDIQLPQQDDASLLRTDGNGTINMQCSDGMENVEPPMSVSMHAENMSSVSTKSLQSKFDNMVDPKADGGCEIKSDTGGVNVSRRKLSLKSVCSQKNVDEKDGWMHKLSPLQSQIHNDDSINSSSTLKESNYQSKQPQINKKMKDGTVNVRHAKLLSVKKKSLKLSGKAKGKDSSDDDDNKENIPPNYQSVHQDFSTTRSNALPAPQAVENDGKRRSSKDLNDVGGRKHSMETSVSSQMQKIVQNDNISRAQKLSLPHDNRPSMVTSKNRPMTPETNKHDKQLSADNFASEEGNGMDVAAPIKEAVIVLDSEDSEEEEKRPKRSRVLLAGKRLAGRS</sequence>
<keyword evidence="3" id="KW-0547">Nucleotide-binding</keyword>
<evidence type="ECO:0000313" key="9">
    <source>
        <dbReference type="EMBL" id="KAK9142486.1"/>
    </source>
</evidence>
<evidence type="ECO:0000256" key="2">
    <source>
        <dbReference type="ARBA" id="ARBA00022679"/>
    </source>
</evidence>
<accession>A0AAP0JYL0</accession>
<gene>
    <name evidence="9" type="ORF">Syun_011886</name>
</gene>
<feature type="compositionally biased region" description="Polar residues" evidence="7">
    <location>
        <begin position="362"/>
        <end position="391"/>
    </location>
</feature>
<dbReference type="PROSITE" id="PS00183">
    <property type="entry name" value="UBC_1"/>
    <property type="match status" value="1"/>
</dbReference>
<evidence type="ECO:0000259" key="8">
    <source>
        <dbReference type="PROSITE" id="PS50127"/>
    </source>
</evidence>
<feature type="compositionally biased region" description="Basic and acidic residues" evidence="7">
    <location>
        <begin position="463"/>
        <end position="483"/>
    </location>
</feature>
<feature type="domain" description="UBC core" evidence="8">
    <location>
        <begin position="6"/>
        <end position="165"/>
    </location>
</feature>
<feature type="region of interest" description="Disordered" evidence="7">
    <location>
        <begin position="562"/>
        <end position="589"/>
    </location>
</feature>
<dbReference type="Gene3D" id="3.10.110.10">
    <property type="entry name" value="Ubiquitin Conjugating Enzyme"/>
    <property type="match status" value="1"/>
</dbReference>
<keyword evidence="2" id="KW-0808">Transferase</keyword>
<evidence type="ECO:0000313" key="10">
    <source>
        <dbReference type="Proteomes" id="UP001420932"/>
    </source>
</evidence>
<keyword evidence="5" id="KW-0067">ATP-binding</keyword>
<dbReference type="SMART" id="SM00212">
    <property type="entry name" value="UBCc"/>
    <property type="match status" value="1"/>
</dbReference>
<evidence type="ECO:0000256" key="3">
    <source>
        <dbReference type="ARBA" id="ARBA00022741"/>
    </source>
</evidence>
<dbReference type="EMBL" id="JBBNAF010000005">
    <property type="protein sequence ID" value="KAK9142486.1"/>
    <property type="molecule type" value="Genomic_DNA"/>
</dbReference>
<evidence type="ECO:0000256" key="5">
    <source>
        <dbReference type="ARBA" id="ARBA00022840"/>
    </source>
</evidence>
<dbReference type="GO" id="GO:0005524">
    <property type="term" value="F:ATP binding"/>
    <property type="evidence" value="ECO:0007669"/>
    <property type="project" value="UniProtKB-KW"/>
</dbReference>
<dbReference type="GO" id="GO:0061631">
    <property type="term" value="F:ubiquitin conjugating enzyme activity"/>
    <property type="evidence" value="ECO:0007669"/>
    <property type="project" value="UniProtKB-EC"/>
</dbReference>
<proteinExistence type="predicted"/>
<name>A0AAP0JYL0_9MAGN</name>
<dbReference type="CDD" id="cd23805">
    <property type="entry name" value="UBCc_UBE2T"/>
    <property type="match status" value="1"/>
</dbReference>
<dbReference type="InterPro" id="IPR016135">
    <property type="entry name" value="UBQ-conjugating_enzyme/RWD"/>
</dbReference>
<comment type="caution">
    <text evidence="9">The sequence shown here is derived from an EMBL/GenBank/DDBJ whole genome shotgun (WGS) entry which is preliminary data.</text>
</comment>
<dbReference type="EC" id="2.3.2.23" evidence="1"/>
<feature type="region of interest" description="Disordered" evidence="7">
    <location>
        <begin position="503"/>
        <end position="549"/>
    </location>
</feature>
<dbReference type="InterPro" id="IPR000608">
    <property type="entry name" value="UBC"/>
</dbReference>
<dbReference type="FunFam" id="3.10.110.10:FF:000041">
    <property type="entry name" value="Ubiquitin-conjugating enzyme E2 T"/>
    <property type="match status" value="1"/>
</dbReference>
<dbReference type="AlphaFoldDB" id="A0AAP0JYL0"/>
<dbReference type="InterPro" id="IPR023313">
    <property type="entry name" value="UBQ-conjugating_AS"/>
</dbReference>
<feature type="compositionally biased region" description="Basic residues" evidence="7">
    <location>
        <begin position="403"/>
        <end position="421"/>
    </location>
</feature>